<evidence type="ECO:0000313" key="2">
    <source>
        <dbReference type="Proteomes" id="UP000319383"/>
    </source>
</evidence>
<evidence type="ECO:0000313" key="1">
    <source>
        <dbReference type="EMBL" id="QDU45271.1"/>
    </source>
</evidence>
<protein>
    <submittedName>
        <fullName evidence="1">Uncharacterized protein</fullName>
    </submittedName>
</protein>
<reference evidence="1 2" key="1">
    <citation type="submission" date="2019-02" db="EMBL/GenBank/DDBJ databases">
        <title>Deep-cultivation of Planctomycetes and their phenomic and genomic characterization uncovers novel biology.</title>
        <authorList>
            <person name="Wiegand S."/>
            <person name="Jogler M."/>
            <person name="Boedeker C."/>
            <person name="Pinto D."/>
            <person name="Vollmers J."/>
            <person name="Rivas-Marin E."/>
            <person name="Kohn T."/>
            <person name="Peeters S.H."/>
            <person name="Heuer A."/>
            <person name="Rast P."/>
            <person name="Oberbeckmann S."/>
            <person name="Bunk B."/>
            <person name="Jeske O."/>
            <person name="Meyerdierks A."/>
            <person name="Storesund J.E."/>
            <person name="Kallscheuer N."/>
            <person name="Luecker S."/>
            <person name="Lage O.M."/>
            <person name="Pohl T."/>
            <person name="Merkel B.J."/>
            <person name="Hornburger P."/>
            <person name="Mueller R.-W."/>
            <person name="Bruemmer F."/>
            <person name="Labrenz M."/>
            <person name="Spormann A.M."/>
            <person name="Op den Camp H."/>
            <person name="Overmann J."/>
            <person name="Amann R."/>
            <person name="Jetten M.S.M."/>
            <person name="Mascher T."/>
            <person name="Medema M.H."/>
            <person name="Devos D.P."/>
            <person name="Kaster A.-K."/>
            <person name="Ovreas L."/>
            <person name="Rohde M."/>
            <person name="Galperin M.Y."/>
            <person name="Jogler C."/>
        </authorList>
    </citation>
    <scope>NUCLEOTIDE SEQUENCE [LARGE SCALE GENOMIC DNA]</scope>
    <source>
        <strain evidence="1 2">Mal52</strain>
    </source>
</reference>
<organism evidence="1 2">
    <name type="scientific">Symmachiella dynata</name>
    <dbReference type="NCBI Taxonomy" id="2527995"/>
    <lineage>
        <taxon>Bacteria</taxon>
        <taxon>Pseudomonadati</taxon>
        <taxon>Planctomycetota</taxon>
        <taxon>Planctomycetia</taxon>
        <taxon>Planctomycetales</taxon>
        <taxon>Planctomycetaceae</taxon>
        <taxon>Symmachiella</taxon>
    </lineage>
</organism>
<gene>
    <name evidence="1" type="ORF">Mal52_37630</name>
</gene>
<dbReference type="EMBL" id="CP036276">
    <property type="protein sequence ID" value="QDU45271.1"/>
    <property type="molecule type" value="Genomic_DNA"/>
</dbReference>
<dbReference type="KEGG" id="sdyn:Mal52_37630"/>
<dbReference type="RefSeq" id="WP_145377665.1">
    <property type="nucleotide sequence ID" value="NZ_CP036276.1"/>
</dbReference>
<proteinExistence type="predicted"/>
<accession>A0A517ZS02</accession>
<keyword evidence="2" id="KW-1185">Reference proteome</keyword>
<sequence>MKHPAWLVEAKQHWEDDRGYDAGRLICEHISPQVQPLWGGRILCFMMQRAKVSDPVLDCVKRLSMTPSEWGNGHDVFTKVREVTLQHDKLSKESSADETLSWILAVAEQTAKVSYNATFPQDEFDDDSAAWIIACLRGFASVMNEYCFYEEAWQVACDGVELS</sequence>
<dbReference type="Proteomes" id="UP000319383">
    <property type="component" value="Chromosome"/>
</dbReference>
<dbReference type="AlphaFoldDB" id="A0A517ZS02"/>
<name>A0A517ZS02_9PLAN</name>